<dbReference type="KEGG" id="plw:D5F53_26200"/>
<dbReference type="Proteomes" id="UP000266552">
    <property type="component" value="Chromosome"/>
</dbReference>
<accession>A0A385TZ51</accession>
<evidence type="ECO:0000256" key="1">
    <source>
        <dbReference type="SAM" id="Phobius"/>
    </source>
</evidence>
<reference evidence="2 3" key="1">
    <citation type="submission" date="2018-09" db="EMBL/GenBank/DDBJ databases">
        <title>Genome Sequence of Paenibacillus lautus Strain E7593-69, Azo Dye-Degrading Bacteria, Isolated from Commercial Tattoo Inks.</title>
        <authorList>
            <person name="Nho S.W."/>
            <person name="Kim S.-J."/>
            <person name="Kweon O."/>
            <person name="Cerniglia C.E."/>
        </authorList>
    </citation>
    <scope>NUCLEOTIDE SEQUENCE [LARGE SCALE GENOMIC DNA]</scope>
    <source>
        <strain evidence="2 3">E7593-69</strain>
    </source>
</reference>
<organism evidence="2 3">
    <name type="scientific">Paenibacillus lautus</name>
    <name type="common">Bacillus lautus</name>
    <dbReference type="NCBI Taxonomy" id="1401"/>
    <lineage>
        <taxon>Bacteria</taxon>
        <taxon>Bacillati</taxon>
        <taxon>Bacillota</taxon>
        <taxon>Bacilli</taxon>
        <taxon>Bacillales</taxon>
        <taxon>Paenibacillaceae</taxon>
        <taxon>Paenibacillus</taxon>
    </lineage>
</organism>
<dbReference type="RefSeq" id="WP_119850155.1">
    <property type="nucleotide sequence ID" value="NZ_CP032412.1"/>
</dbReference>
<keyword evidence="1" id="KW-0812">Transmembrane</keyword>
<keyword evidence="1" id="KW-0472">Membrane</keyword>
<gene>
    <name evidence="2" type="ORF">D5F53_26200</name>
</gene>
<evidence type="ECO:0000313" key="2">
    <source>
        <dbReference type="EMBL" id="AYB46585.1"/>
    </source>
</evidence>
<evidence type="ECO:0000313" key="3">
    <source>
        <dbReference type="Proteomes" id="UP000266552"/>
    </source>
</evidence>
<sequence length="74" mass="8113">MNKLKFVIGCILSFLIMILCLRAGYLSLNPPIPETGPVGENLPEPNGGNAFLYFLVSGLSLIALIIGIYRYLKK</sequence>
<name>A0A385TZ51_PAELA</name>
<dbReference type="AlphaFoldDB" id="A0A385TZ51"/>
<protein>
    <submittedName>
        <fullName evidence="2">Uncharacterized protein</fullName>
    </submittedName>
</protein>
<proteinExistence type="predicted"/>
<keyword evidence="3" id="KW-1185">Reference proteome</keyword>
<feature type="transmembrane region" description="Helical" evidence="1">
    <location>
        <begin position="50"/>
        <end position="72"/>
    </location>
</feature>
<dbReference type="EMBL" id="CP032412">
    <property type="protein sequence ID" value="AYB46585.1"/>
    <property type="molecule type" value="Genomic_DNA"/>
</dbReference>
<keyword evidence="1" id="KW-1133">Transmembrane helix</keyword>